<dbReference type="GO" id="GO:0008757">
    <property type="term" value="F:S-adenosylmethionine-dependent methyltransferase activity"/>
    <property type="evidence" value="ECO:0007669"/>
    <property type="project" value="InterPro"/>
</dbReference>
<dbReference type="InterPro" id="IPR029063">
    <property type="entry name" value="SAM-dependent_MTases_sf"/>
</dbReference>
<evidence type="ECO:0000313" key="3">
    <source>
        <dbReference type="EMBL" id="MBB5423829.1"/>
    </source>
</evidence>
<keyword evidence="1 3" id="KW-0808">Transferase</keyword>
<evidence type="ECO:0000259" key="2">
    <source>
        <dbReference type="Pfam" id="PF08241"/>
    </source>
</evidence>
<protein>
    <submittedName>
        <fullName evidence="3">SAM-dependent methyltransferase</fullName>
    </submittedName>
</protein>
<comment type="caution">
    <text evidence="3">The sequence shown here is derived from an EMBL/GenBank/DDBJ whole genome shotgun (WGS) entry which is preliminary data.</text>
</comment>
<feature type="domain" description="Methyltransferase type 11" evidence="2">
    <location>
        <begin position="75"/>
        <end position="168"/>
    </location>
</feature>
<dbReference type="PANTHER" id="PTHR44068">
    <property type="entry name" value="ZGC:194242"/>
    <property type="match status" value="1"/>
</dbReference>
<dbReference type="SUPFAM" id="SSF53335">
    <property type="entry name" value="S-adenosyl-L-methionine-dependent methyltransferases"/>
    <property type="match status" value="1"/>
</dbReference>
<gene>
    <name evidence="3" type="ORF">HDG40_001973</name>
</gene>
<dbReference type="EMBL" id="JACHDD010000003">
    <property type="protein sequence ID" value="MBB5423829.1"/>
    <property type="molecule type" value="Genomic_DNA"/>
</dbReference>
<proteinExistence type="predicted"/>
<dbReference type="Proteomes" id="UP000592780">
    <property type="component" value="Unassembled WGS sequence"/>
</dbReference>
<keyword evidence="4" id="KW-1185">Reference proteome</keyword>
<dbReference type="Pfam" id="PF08241">
    <property type="entry name" value="Methyltransf_11"/>
    <property type="match status" value="1"/>
</dbReference>
<reference evidence="3 4" key="1">
    <citation type="submission" date="2020-08" db="EMBL/GenBank/DDBJ databases">
        <title>Genomic Encyclopedia of Type Strains, Phase IV (KMG-V): Genome sequencing to study the core and pangenomes of soil and plant-associated prokaryotes.</title>
        <authorList>
            <person name="Whitman W."/>
        </authorList>
    </citation>
    <scope>NUCLEOTIDE SEQUENCE [LARGE SCALE GENOMIC DNA]</scope>
    <source>
        <strain evidence="3 4">JPY158</strain>
    </source>
</reference>
<dbReference type="PANTHER" id="PTHR44068:SF11">
    <property type="entry name" value="GERANYL DIPHOSPHATE 2-C-METHYLTRANSFERASE"/>
    <property type="match status" value="1"/>
</dbReference>
<dbReference type="GO" id="GO:0032259">
    <property type="term" value="P:methylation"/>
    <property type="evidence" value="ECO:0007669"/>
    <property type="project" value="UniProtKB-KW"/>
</dbReference>
<keyword evidence="3" id="KW-0489">Methyltransferase</keyword>
<dbReference type="InterPro" id="IPR050447">
    <property type="entry name" value="Erg6_SMT_methyltransf"/>
</dbReference>
<sequence length="295" mass="32363">MQRDPRSRLALRAFEEFSMSTVDFASTSIPDLAAIKARHQVAWSTGNYAVVGTTLQIVGENLCEALDLRAGSRVLDVAAGNGNATLAAARRWCDVTSTDYVASLLDSGRARAQAEGLTVQFQEADAEALPFADATFDIVMSTFGVMFTPNQEKAAAELVRVCTRGGQIGLANWTPESFIGQLFKTIGKYIPPPAGVKSPALWGAKARLEELFGDSARRITAINRDFVFRYRSPAHFIDVFRTFYGPMNKAFAALDGESQVAFHRDLTALIENRNRSNDATLVLPSEYLEVVIERR</sequence>
<organism evidence="3 4">
    <name type="scientific">Paraburkholderia atlantica</name>
    <dbReference type="NCBI Taxonomy" id="2654982"/>
    <lineage>
        <taxon>Bacteria</taxon>
        <taxon>Pseudomonadati</taxon>
        <taxon>Pseudomonadota</taxon>
        <taxon>Betaproteobacteria</taxon>
        <taxon>Burkholderiales</taxon>
        <taxon>Burkholderiaceae</taxon>
        <taxon>Paraburkholderia</taxon>
    </lineage>
</organism>
<name>A0A7W8Q4Z7_PARAM</name>
<dbReference type="InterPro" id="IPR013216">
    <property type="entry name" value="Methyltransf_11"/>
</dbReference>
<evidence type="ECO:0000313" key="4">
    <source>
        <dbReference type="Proteomes" id="UP000592780"/>
    </source>
</evidence>
<evidence type="ECO:0000256" key="1">
    <source>
        <dbReference type="ARBA" id="ARBA00022679"/>
    </source>
</evidence>
<accession>A0A7W8Q4Z7</accession>
<dbReference type="CDD" id="cd02440">
    <property type="entry name" value="AdoMet_MTases"/>
    <property type="match status" value="1"/>
</dbReference>
<dbReference type="AlphaFoldDB" id="A0A7W8Q4Z7"/>
<dbReference type="Gene3D" id="3.40.50.150">
    <property type="entry name" value="Vaccinia Virus protein VP39"/>
    <property type="match status" value="1"/>
</dbReference>